<dbReference type="PROSITE" id="PS00039">
    <property type="entry name" value="DEAD_ATP_HELICASE"/>
    <property type="match status" value="1"/>
</dbReference>
<feature type="compositionally biased region" description="Polar residues" evidence="8">
    <location>
        <begin position="382"/>
        <end position="393"/>
    </location>
</feature>
<evidence type="ECO:0000256" key="6">
    <source>
        <dbReference type="PROSITE-ProRule" id="PRU00552"/>
    </source>
</evidence>
<evidence type="ECO:0000256" key="4">
    <source>
        <dbReference type="ARBA" id="ARBA00022840"/>
    </source>
</evidence>
<proteinExistence type="inferred from homology"/>
<dbReference type="InterPro" id="IPR000629">
    <property type="entry name" value="RNA-helicase_DEAD-box_CS"/>
</dbReference>
<dbReference type="InterPro" id="IPR014001">
    <property type="entry name" value="Helicase_ATP-bd"/>
</dbReference>
<gene>
    <name evidence="12" type="ORF">ACFO3I_12395</name>
</gene>
<dbReference type="InterPro" id="IPR027417">
    <property type="entry name" value="P-loop_NTPase"/>
</dbReference>
<evidence type="ECO:0000259" key="11">
    <source>
        <dbReference type="PROSITE" id="PS51195"/>
    </source>
</evidence>
<feature type="short sequence motif" description="Q motif" evidence="6">
    <location>
        <begin position="1"/>
        <end position="29"/>
    </location>
</feature>
<keyword evidence="4 7" id="KW-0067">ATP-binding</keyword>
<dbReference type="PANTHER" id="PTHR47959">
    <property type="entry name" value="ATP-DEPENDENT RNA HELICASE RHLE-RELATED"/>
    <property type="match status" value="1"/>
</dbReference>
<feature type="domain" description="Helicase C-terminal" evidence="10">
    <location>
        <begin position="218"/>
        <end position="380"/>
    </location>
</feature>
<comment type="caution">
    <text evidence="12">The sequence shown here is derived from an EMBL/GenBank/DDBJ whole genome shotgun (WGS) entry which is preliminary data.</text>
</comment>
<dbReference type="GO" id="GO:0016787">
    <property type="term" value="F:hydrolase activity"/>
    <property type="evidence" value="ECO:0007669"/>
    <property type="project" value="UniProtKB-KW"/>
</dbReference>
<evidence type="ECO:0000256" key="1">
    <source>
        <dbReference type="ARBA" id="ARBA00022741"/>
    </source>
</evidence>
<dbReference type="InterPro" id="IPR011545">
    <property type="entry name" value="DEAD/DEAH_box_helicase_dom"/>
</dbReference>
<dbReference type="CDD" id="cd00268">
    <property type="entry name" value="DEADc"/>
    <property type="match status" value="1"/>
</dbReference>
<keyword evidence="13" id="KW-1185">Reference proteome</keyword>
<dbReference type="SUPFAM" id="SSF52540">
    <property type="entry name" value="P-loop containing nucleoside triphosphate hydrolases"/>
    <property type="match status" value="1"/>
</dbReference>
<dbReference type="Pfam" id="PF00271">
    <property type="entry name" value="Helicase_C"/>
    <property type="match status" value="1"/>
</dbReference>
<dbReference type="InterPro" id="IPR044742">
    <property type="entry name" value="DEAD/DEAH_RhlB"/>
</dbReference>
<dbReference type="PROSITE" id="PS51195">
    <property type="entry name" value="Q_MOTIF"/>
    <property type="match status" value="1"/>
</dbReference>
<feature type="domain" description="Helicase ATP-binding" evidence="9">
    <location>
        <begin position="32"/>
        <end position="207"/>
    </location>
</feature>
<evidence type="ECO:0000256" key="7">
    <source>
        <dbReference type="RuleBase" id="RU000492"/>
    </source>
</evidence>
<dbReference type="SMART" id="SM00490">
    <property type="entry name" value="HELICc"/>
    <property type="match status" value="1"/>
</dbReference>
<dbReference type="SMART" id="SM00487">
    <property type="entry name" value="DEXDc"/>
    <property type="match status" value="1"/>
</dbReference>
<evidence type="ECO:0000256" key="8">
    <source>
        <dbReference type="SAM" id="MobiDB-lite"/>
    </source>
</evidence>
<dbReference type="InterPro" id="IPR001650">
    <property type="entry name" value="Helicase_C-like"/>
</dbReference>
<keyword evidence="2 7" id="KW-0378">Hydrolase</keyword>
<dbReference type="CDD" id="cd18787">
    <property type="entry name" value="SF2_C_DEAD"/>
    <property type="match status" value="1"/>
</dbReference>
<keyword evidence="3 7" id="KW-0347">Helicase</keyword>
<dbReference type="InterPro" id="IPR050079">
    <property type="entry name" value="DEAD_box_RNA_helicase"/>
</dbReference>
<evidence type="ECO:0000256" key="2">
    <source>
        <dbReference type="ARBA" id="ARBA00022801"/>
    </source>
</evidence>
<dbReference type="EMBL" id="JBHSGB010000010">
    <property type="protein sequence ID" value="MFC4655806.1"/>
    <property type="molecule type" value="Genomic_DNA"/>
</dbReference>
<dbReference type="PROSITE" id="PS51194">
    <property type="entry name" value="HELICASE_CTER"/>
    <property type="match status" value="1"/>
</dbReference>
<feature type="region of interest" description="Disordered" evidence="8">
    <location>
        <begin position="370"/>
        <end position="419"/>
    </location>
</feature>
<dbReference type="RefSeq" id="WP_377334289.1">
    <property type="nucleotide sequence ID" value="NZ_JBHSGB010000010.1"/>
</dbReference>
<dbReference type="PANTHER" id="PTHR47959:SF7">
    <property type="entry name" value="ATP-DEPENDENT RNA HELICASE DEAD BOX FAMILY"/>
    <property type="match status" value="1"/>
</dbReference>
<evidence type="ECO:0000256" key="5">
    <source>
        <dbReference type="ARBA" id="ARBA00038437"/>
    </source>
</evidence>
<evidence type="ECO:0000259" key="9">
    <source>
        <dbReference type="PROSITE" id="PS51192"/>
    </source>
</evidence>
<dbReference type="Gene3D" id="3.40.50.300">
    <property type="entry name" value="P-loop containing nucleotide triphosphate hydrolases"/>
    <property type="match status" value="2"/>
</dbReference>
<protein>
    <submittedName>
        <fullName evidence="12">DEAD/DEAH box helicase</fullName>
        <ecNumber evidence="12">3.6.4.-</ecNumber>
    </submittedName>
</protein>
<dbReference type="Pfam" id="PF00270">
    <property type="entry name" value="DEAD"/>
    <property type="match status" value="1"/>
</dbReference>
<accession>A0ABV9JNI0</accession>
<evidence type="ECO:0000313" key="13">
    <source>
        <dbReference type="Proteomes" id="UP001595962"/>
    </source>
</evidence>
<keyword evidence="1 7" id="KW-0547">Nucleotide-binding</keyword>
<comment type="similarity">
    <text evidence="5 7">Belongs to the DEAD box helicase family.</text>
</comment>
<organism evidence="12 13">
    <name type="scientific">Rheinheimera marina</name>
    <dbReference type="NCBI Taxonomy" id="1774958"/>
    <lineage>
        <taxon>Bacteria</taxon>
        <taxon>Pseudomonadati</taxon>
        <taxon>Pseudomonadota</taxon>
        <taxon>Gammaproteobacteria</taxon>
        <taxon>Chromatiales</taxon>
        <taxon>Chromatiaceae</taxon>
        <taxon>Rheinheimera</taxon>
    </lineage>
</organism>
<dbReference type="GO" id="GO:0004386">
    <property type="term" value="F:helicase activity"/>
    <property type="evidence" value="ECO:0007669"/>
    <property type="project" value="UniProtKB-KW"/>
</dbReference>
<dbReference type="PROSITE" id="PS51192">
    <property type="entry name" value="HELICASE_ATP_BIND_1"/>
    <property type="match status" value="1"/>
</dbReference>
<evidence type="ECO:0000256" key="3">
    <source>
        <dbReference type="ARBA" id="ARBA00022806"/>
    </source>
</evidence>
<dbReference type="Proteomes" id="UP001595962">
    <property type="component" value="Unassembled WGS sequence"/>
</dbReference>
<reference evidence="13" key="1">
    <citation type="journal article" date="2019" name="Int. J. Syst. Evol. Microbiol.">
        <title>The Global Catalogue of Microorganisms (GCM) 10K type strain sequencing project: providing services to taxonomists for standard genome sequencing and annotation.</title>
        <authorList>
            <consortium name="The Broad Institute Genomics Platform"/>
            <consortium name="The Broad Institute Genome Sequencing Center for Infectious Disease"/>
            <person name="Wu L."/>
            <person name="Ma J."/>
        </authorList>
    </citation>
    <scope>NUCLEOTIDE SEQUENCE [LARGE SCALE GENOMIC DNA]</scope>
    <source>
        <strain evidence="13">DT28</strain>
    </source>
</reference>
<evidence type="ECO:0000259" key="10">
    <source>
        <dbReference type="PROSITE" id="PS51194"/>
    </source>
</evidence>
<name>A0ABV9JNI0_9GAMM</name>
<evidence type="ECO:0000313" key="12">
    <source>
        <dbReference type="EMBL" id="MFC4655806.1"/>
    </source>
</evidence>
<feature type="domain" description="DEAD-box RNA helicase Q" evidence="11">
    <location>
        <begin position="1"/>
        <end position="29"/>
    </location>
</feature>
<sequence length="419" mass="46307">MSFASFALDPRLQDRLLQLGYQQPTAVQQQCIPLVLQGKDVLAAAQTGTGKTAAFVLPLLQLLLNQANAVSFLQARALILTPTRELAQQVFESVQSYGQSLMLKTAVFYGGVSIRPQYDAAARGLDILVATPGRLLDHLHQGTVSLDELQYLVLDEADRMLDMGFLPDIQRILQRLPANRQTLFFSATFSKPVKALATTLLNQPEHIEVARANSTADKVDQLVYQVDSQRKRELLSYLIGSRQWTQVLVFCRTRDGAEKLCKQLRLDGIEAGAIHGDKSQGARLKALTDFKANKLNVLVATDVAARGLDIEQLPVVVNYDLPQDAEDYVHRIGRTGRAGLCGLALTLLTKDDLPMLRSIEKLTRQVLQPEVLPGYEHDPSLNHRSSQAESAVSTKKAPSRNRQLSKEKAKLRAQALGKK</sequence>
<dbReference type="InterPro" id="IPR014014">
    <property type="entry name" value="RNA_helicase_DEAD_Q_motif"/>
</dbReference>
<dbReference type="EC" id="3.6.4.-" evidence="12"/>